<dbReference type="AlphaFoldDB" id="A0AAV1QVA4"/>
<accession>A0AAV1QVA4</accession>
<proteinExistence type="predicted"/>
<reference evidence="1 2" key="1">
    <citation type="submission" date="2024-01" db="EMBL/GenBank/DDBJ databases">
        <authorList>
            <person name="Waweru B."/>
        </authorList>
    </citation>
    <scope>NUCLEOTIDE SEQUENCE [LARGE SCALE GENOMIC DNA]</scope>
</reference>
<gene>
    <name evidence="1" type="ORF">DCAF_LOCUS3071</name>
</gene>
<dbReference type="EMBL" id="CAWUPB010000850">
    <property type="protein sequence ID" value="CAK7325396.1"/>
    <property type="molecule type" value="Genomic_DNA"/>
</dbReference>
<comment type="caution">
    <text evidence="1">The sequence shown here is derived from an EMBL/GenBank/DDBJ whole genome shotgun (WGS) entry which is preliminary data.</text>
</comment>
<dbReference type="Proteomes" id="UP001314170">
    <property type="component" value="Unassembled WGS sequence"/>
</dbReference>
<protein>
    <submittedName>
        <fullName evidence="1">Uncharacterized protein</fullName>
    </submittedName>
</protein>
<evidence type="ECO:0000313" key="2">
    <source>
        <dbReference type="Proteomes" id="UP001314170"/>
    </source>
</evidence>
<sequence>MANEQYLFTDKYASAVTSCLQDFSELNEDRIIFDQGFNKICEIYGALNNLQRASDLFEPSHVWIVMLVGMASAGLEEKIVEAGG</sequence>
<evidence type="ECO:0000313" key="1">
    <source>
        <dbReference type="EMBL" id="CAK7325396.1"/>
    </source>
</evidence>
<name>A0AAV1QVA4_9ROSI</name>
<keyword evidence="2" id="KW-1185">Reference proteome</keyword>
<organism evidence="1 2">
    <name type="scientific">Dovyalis caffra</name>
    <dbReference type="NCBI Taxonomy" id="77055"/>
    <lineage>
        <taxon>Eukaryota</taxon>
        <taxon>Viridiplantae</taxon>
        <taxon>Streptophyta</taxon>
        <taxon>Embryophyta</taxon>
        <taxon>Tracheophyta</taxon>
        <taxon>Spermatophyta</taxon>
        <taxon>Magnoliopsida</taxon>
        <taxon>eudicotyledons</taxon>
        <taxon>Gunneridae</taxon>
        <taxon>Pentapetalae</taxon>
        <taxon>rosids</taxon>
        <taxon>fabids</taxon>
        <taxon>Malpighiales</taxon>
        <taxon>Salicaceae</taxon>
        <taxon>Flacourtieae</taxon>
        <taxon>Dovyalis</taxon>
    </lineage>
</organism>